<comment type="caution">
    <text evidence="2">The sequence shown here is derived from an EMBL/GenBank/DDBJ whole genome shotgun (WGS) entry which is preliminary data.</text>
</comment>
<proteinExistence type="predicted"/>
<gene>
    <name evidence="2" type="ORF">E2C01_028982</name>
</gene>
<dbReference type="EMBL" id="VSRR010003303">
    <property type="protein sequence ID" value="MPC35557.1"/>
    <property type="molecule type" value="Genomic_DNA"/>
</dbReference>
<evidence type="ECO:0000313" key="2">
    <source>
        <dbReference type="EMBL" id="MPC35557.1"/>
    </source>
</evidence>
<evidence type="ECO:0000313" key="3">
    <source>
        <dbReference type="Proteomes" id="UP000324222"/>
    </source>
</evidence>
<feature type="compositionally biased region" description="Basic and acidic residues" evidence="1">
    <location>
        <begin position="286"/>
        <end position="310"/>
    </location>
</feature>
<name>A0A5B7EQM0_PORTR</name>
<organism evidence="2 3">
    <name type="scientific">Portunus trituberculatus</name>
    <name type="common">Swimming crab</name>
    <name type="synonym">Neptunus trituberculatus</name>
    <dbReference type="NCBI Taxonomy" id="210409"/>
    <lineage>
        <taxon>Eukaryota</taxon>
        <taxon>Metazoa</taxon>
        <taxon>Ecdysozoa</taxon>
        <taxon>Arthropoda</taxon>
        <taxon>Crustacea</taxon>
        <taxon>Multicrustacea</taxon>
        <taxon>Malacostraca</taxon>
        <taxon>Eumalacostraca</taxon>
        <taxon>Eucarida</taxon>
        <taxon>Decapoda</taxon>
        <taxon>Pleocyemata</taxon>
        <taxon>Brachyura</taxon>
        <taxon>Eubrachyura</taxon>
        <taxon>Portunoidea</taxon>
        <taxon>Portunidae</taxon>
        <taxon>Portuninae</taxon>
        <taxon>Portunus</taxon>
    </lineage>
</organism>
<dbReference type="OrthoDB" id="5874039at2759"/>
<dbReference type="Proteomes" id="UP000324222">
    <property type="component" value="Unassembled WGS sequence"/>
</dbReference>
<sequence>MSKKFQDWCHKRFISNLNYIKLIPVEYITVIHDLQICPRDQRPEPSLEESNATKSKESKMVKVMLIAFFNAVESQAATPGAQWRKCSMGAFKFSSGLIGVLPRVTTTSDLWLQQRTLLQSHHQHYHHPFTIARMYSNAFFQATQHPSSASVSLMMCPNPPYKKDCYIRLYSSKPPTVPSSSLGGTTLSINYLKKRGYIKPVPSSEKLKEMYEGKKEELIERKEELVERYQERREEIVDKYQERKEEILDRYQEKREEMKERYQETKEEMVQRLSEKRNELKERVVEKTEEFKDRLEERKDQLSKMGENKKKSCGCEGSSLDKNGLQGEK</sequence>
<dbReference type="AlphaFoldDB" id="A0A5B7EQM0"/>
<reference evidence="2 3" key="1">
    <citation type="submission" date="2019-05" db="EMBL/GenBank/DDBJ databases">
        <title>Another draft genome of Portunus trituberculatus and its Hox gene families provides insights of decapod evolution.</title>
        <authorList>
            <person name="Jeong J.-H."/>
            <person name="Song I."/>
            <person name="Kim S."/>
            <person name="Choi T."/>
            <person name="Kim D."/>
            <person name="Ryu S."/>
            <person name="Kim W."/>
        </authorList>
    </citation>
    <scope>NUCLEOTIDE SEQUENCE [LARGE SCALE GENOMIC DNA]</scope>
    <source>
        <tissue evidence="2">Muscle</tissue>
    </source>
</reference>
<protein>
    <submittedName>
        <fullName evidence="2">Uncharacterized protein</fullName>
    </submittedName>
</protein>
<feature type="region of interest" description="Disordered" evidence="1">
    <location>
        <begin position="286"/>
        <end position="329"/>
    </location>
</feature>
<evidence type="ECO:0000256" key="1">
    <source>
        <dbReference type="SAM" id="MobiDB-lite"/>
    </source>
</evidence>
<accession>A0A5B7EQM0</accession>
<dbReference type="Gene3D" id="1.20.120.20">
    <property type="entry name" value="Apolipoprotein"/>
    <property type="match status" value="1"/>
</dbReference>
<keyword evidence="3" id="KW-1185">Reference proteome</keyword>